<keyword evidence="3" id="KW-1003">Cell membrane</keyword>
<feature type="domain" description="ABC transmembrane type-1" evidence="9">
    <location>
        <begin position="75"/>
        <end position="270"/>
    </location>
</feature>
<dbReference type="SUPFAM" id="SSF161098">
    <property type="entry name" value="MetI-like"/>
    <property type="match status" value="2"/>
</dbReference>
<dbReference type="PROSITE" id="PS50928">
    <property type="entry name" value="ABC_TM1"/>
    <property type="match status" value="2"/>
</dbReference>
<keyword evidence="2 7" id="KW-0813">Transport</keyword>
<organism evidence="10 11">
    <name type="scientific">Prochlorothrix hollandica PCC 9006 = CALU 1027</name>
    <dbReference type="NCBI Taxonomy" id="317619"/>
    <lineage>
        <taxon>Bacteria</taxon>
        <taxon>Bacillati</taxon>
        <taxon>Cyanobacteriota</taxon>
        <taxon>Cyanophyceae</taxon>
        <taxon>Prochlorotrichales</taxon>
        <taxon>Prochlorotrichaceae</taxon>
        <taxon>Prochlorothrix</taxon>
    </lineage>
</organism>
<keyword evidence="6 7" id="KW-0472">Membrane</keyword>
<feature type="transmembrane region" description="Helical" evidence="7">
    <location>
        <begin position="79"/>
        <end position="105"/>
    </location>
</feature>
<evidence type="ECO:0000313" key="10">
    <source>
        <dbReference type="EMBL" id="KKI98288.1"/>
    </source>
</evidence>
<dbReference type="GO" id="GO:0005886">
    <property type="term" value="C:plasma membrane"/>
    <property type="evidence" value="ECO:0007669"/>
    <property type="project" value="UniProtKB-SubCell"/>
</dbReference>
<comment type="caution">
    <text evidence="10">The sequence shown here is derived from an EMBL/GenBank/DDBJ whole genome shotgun (WGS) entry which is preliminary data.</text>
</comment>
<proteinExistence type="inferred from homology"/>
<feature type="transmembrane region" description="Helical" evidence="7">
    <location>
        <begin position="154"/>
        <end position="172"/>
    </location>
</feature>
<feature type="transmembrane region" description="Helical" evidence="7">
    <location>
        <begin position="222"/>
        <end position="240"/>
    </location>
</feature>
<evidence type="ECO:0000256" key="6">
    <source>
        <dbReference type="ARBA" id="ARBA00023136"/>
    </source>
</evidence>
<sequence length="624" mass="67033">MPLPFPPRPALVNRRSLWLLLALLALLWSLAQAGVGQRDTVLINGGGWGQFGEFWRASLSPSLDPEFLGVMGQATLVTLAYGVCGTTLSLILGLGGGIVTSTIWWQTVLPPSAQGWDWGRSLGLGVRGVLLLPRVIHELIWGLLLLNILGLDPLVAVLAIALPFGAIVAKVFSEILDHTDPKPLHGLIQAGVPPLTAFLYGLLPQALPNLLSYAFYRFECSLRSAAVLGVIGAGGLGYEIRLSLQSLDYPEIWTGFYALMLLTGTVDLWSGGVRRQMGCMNRLDLNRLNSNRPDLNRLDPNTQNLPRAIDPLPTGNPDSGNPDSGNPDSGNPDSGLKGANIEVTRVKGPPQTPWGLRLSWGAMALAVPLSFWALDLDWSRLVSDRSRRLFGEMVIAAIPPWPDGETLGRLLHLSSLTLALSILAIALAGVGGVILSFPAAQTCVLPGGWLRPLAGGPHQPWPWGALALLWGSRLLLLLSRAIPAPIWALVFLFVLFPGILPGAIALGVHNLGILGRLMAEVNENLDDRPARSLHALGAGPLQVLLYGILPQNLGRFVAYGLYRWEVCLRETVIVGLVGAGGLGRLMTEQLSSFDYGGLTLTLICFGLLSWGVDWLSHQIRSPLA</sequence>
<reference evidence="10" key="1">
    <citation type="submission" date="2012-04" db="EMBL/GenBank/DDBJ databases">
        <authorList>
            <person name="Borisov I.G."/>
            <person name="Ivanikova N.V."/>
            <person name="Pinevich A.V."/>
        </authorList>
    </citation>
    <scope>NUCLEOTIDE SEQUENCE</scope>
    <source>
        <strain evidence="10">CALU 1027</strain>
    </source>
</reference>
<dbReference type="eggNOG" id="COG3639">
    <property type="taxonomic scope" value="Bacteria"/>
</dbReference>
<keyword evidence="4 7" id="KW-0812">Transmembrane</keyword>
<evidence type="ECO:0000259" key="9">
    <source>
        <dbReference type="PROSITE" id="PS50928"/>
    </source>
</evidence>
<comment type="similarity">
    <text evidence="7">Belongs to the binding-protein-dependent transport system permease family.</text>
</comment>
<dbReference type="Proteomes" id="UP000034681">
    <property type="component" value="Unassembled WGS sequence"/>
</dbReference>
<feature type="domain" description="ABC transmembrane type-1" evidence="9">
    <location>
        <begin position="414"/>
        <end position="616"/>
    </location>
</feature>
<accession>A0A0M2PUG0</accession>
<dbReference type="CDD" id="cd06261">
    <property type="entry name" value="TM_PBP2"/>
    <property type="match status" value="1"/>
</dbReference>
<evidence type="ECO:0000313" key="11">
    <source>
        <dbReference type="Proteomes" id="UP000034681"/>
    </source>
</evidence>
<evidence type="ECO:0000256" key="1">
    <source>
        <dbReference type="ARBA" id="ARBA00004651"/>
    </source>
</evidence>
<feature type="transmembrane region" description="Helical" evidence="7">
    <location>
        <begin position="416"/>
        <end position="440"/>
    </location>
</feature>
<dbReference type="EMBL" id="AJTX02000010">
    <property type="protein sequence ID" value="KKI98288.1"/>
    <property type="molecule type" value="Genomic_DNA"/>
</dbReference>
<comment type="subcellular location">
    <subcellularLocation>
        <location evidence="1 7">Cell membrane</location>
        <topology evidence="1 7">Multi-pass membrane protein</topology>
    </subcellularLocation>
</comment>
<name>A0A0M2PUG0_PROHO</name>
<keyword evidence="11" id="KW-1185">Reference proteome</keyword>
<dbReference type="GO" id="GO:0055085">
    <property type="term" value="P:transmembrane transport"/>
    <property type="evidence" value="ECO:0007669"/>
    <property type="project" value="InterPro"/>
</dbReference>
<feature type="transmembrane region" description="Helical" evidence="7">
    <location>
        <begin position="460"/>
        <end position="479"/>
    </location>
</feature>
<evidence type="ECO:0000256" key="4">
    <source>
        <dbReference type="ARBA" id="ARBA00022692"/>
    </source>
</evidence>
<evidence type="ECO:0000256" key="7">
    <source>
        <dbReference type="RuleBase" id="RU363032"/>
    </source>
</evidence>
<dbReference type="InterPro" id="IPR000515">
    <property type="entry name" value="MetI-like"/>
</dbReference>
<feature type="transmembrane region" description="Helical" evidence="7">
    <location>
        <begin position="486"/>
        <end position="512"/>
    </location>
</feature>
<dbReference type="PANTHER" id="PTHR30043">
    <property type="entry name" value="PHOSPHONATES TRANSPORT SYSTEM PERMEASE PROTEIN"/>
    <property type="match status" value="1"/>
</dbReference>
<feature type="transmembrane region" description="Helical" evidence="7">
    <location>
        <begin position="252"/>
        <end position="270"/>
    </location>
</feature>
<dbReference type="Gene3D" id="1.10.3720.10">
    <property type="entry name" value="MetI-like"/>
    <property type="match status" value="2"/>
</dbReference>
<dbReference type="InterPro" id="IPR035906">
    <property type="entry name" value="MetI-like_sf"/>
</dbReference>
<keyword evidence="5 7" id="KW-1133">Transmembrane helix</keyword>
<dbReference type="Pfam" id="PF00528">
    <property type="entry name" value="BPD_transp_1"/>
    <property type="match status" value="2"/>
</dbReference>
<feature type="transmembrane region" description="Helical" evidence="7">
    <location>
        <begin position="184"/>
        <end position="202"/>
    </location>
</feature>
<evidence type="ECO:0000256" key="3">
    <source>
        <dbReference type="ARBA" id="ARBA00022475"/>
    </source>
</evidence>
<evidence type="ECO:0000256" key="8">
    <source>
        <dbReference type="SAM" id="MobiDB-lite"/>
    </source>
</evidence>
<protein>
    <submittedName>
        <fullName evidence="10">Phosphate ABC transporter permease</fullName>
    </submittedName>
</protein>
<feature type="compositionally biased region" description="Polar residues" evidence="8">
    <location>
        <begin position="316"/>
        <end position="332"/>
    </location>
</feature>
<evidence type="ECO:0000256" key="2">
    <source>
        <dbReference type="ARBA" id="ARBA00022448"/>
    </source>
</evidence>
<feature type="region of interest" description="Disordered" evidence="8">
    <location>
        <begin position="291"/>
        <end position="338"/>
    </location>
</feature>
<dbReference type="PANTHER" id="PTHR30043:SF1">
    <property type="entry name" value="ABC TRANSPORT SYSTEM PERMEASE PROTEIN P69"/>
    <property type="match status" value="1"/>
</dbReference>
<dbReference type="AlphaFoldDB" id="A0A0M2PUG0"/>
<dbReference type="STRING" id="317619.GCA_000332315_03087"/>
<gene>
    <name evidence="10" type="ORF">PROH_21085</name>
</gene>
<evidence type="ECO:0000256" key="5">
    <source>
        <dbReference type="ARBA" id="ARBA00022989"/>
    </source>
</evidence>